<evidence type="ECO:0000313" key="2">
    <source>
        <dbReference type="Proteomes" id="UP001638806"/>
    </source>
</evidence>
<name>A0ACC4D988_PURLI</name>
<organism evidence="1 2">
    <name type="scientific">Purpureocillium lilacinum</name>
    <name type="common">Paecilomyces lilacinus</name>
    <dbReference type="NCBI Taxonomy" id="33203"/>
    <lineage>
        <taxon>Eukaryota</taxon>
        <taxon>Fungi</taxon>
        <taxon>Dikarya</taxon>
        <taxon>Ascomycota</taxon>
        <taxon>Pezizomycotina</taxon>
        <taxon>Sordariomycetes</taxon>
        <taxon>Hypocreomycetidae</taxon>
        <taxon>Hypocreales</taxon>
        <taxon>Ophiocordycipitaceae</taxon>
        <taxon>Purpureocillium</taxon>
    </lineage>
</organism>
<dbReference type="EMBL" id="JBGNUJ010000012">
    <property type="protein sequence ID" value="KAL3952791.1"/>
    <property type="molecule type" value="Genomic_DNA"/>
</dbReference>
<dbReference type="Proteomes" id="UP001638806">
    <property type="component" value="Unassembled WGS sequence"/>
</dbReference>
<evidence type="ECO:0000313" key="1">
    <source>
        <dbReference type="EMBL" id="KAL3952791.1"/>
    </source>
</evidence>
<proteinExistence type="predicted"/>
<sequence>MPGKHVPPGPLSKANDFLGAVTPTNGWLVELGYLSNKADRAAERNCVLKVGYCIYIYRDTQFVDEMKEIPKRLKDQQLMLILPLGNVDVTIPIHYDNCSVFMSPLSDFKEEMAKTQHKAVCPDHGKPYAFNVRD</sequence>
<gene>
    <name evidence="1" type="ORF">ACCO45_012734</name>
</gene>
<reference evidence="1" key="1">
    <citation type="submission" date="2024-12" db="EMBL/GenBank/DDBJ databases">
        <title>Comparative genomics and development of molecular markers within Purpureocillium lilacinum and among Purpureocillium species.</title>
        <authorList>
            <person name="Yeh Z.-Y."/>
            <person name="Ni N.-T."/>
            <person name="Lo P.-H."/>
            <person name="Mushyakhwo K."/>
            <person name="Lin C.-F."/>
            <person name="Nai Y.-S."/>
        </authorList>
    </citation>
    <scope>NUCLEOTIDE SEQUENCE</scope>
    <source>
        <strain evidence="1">NCHU-NPUST-175</strain>
    </source>
</reference>
<protein>
    <submittedName>
        <fullName evidence="1">Uncharacterized protein</fullName>
    </submittedName>
</protein>
<accession>A0ACC4D988</accession>
<comment type="caution">
    <text evidence="1">The sequence shown here is derived from an EMBL/GenBank/DDBJ whole genome shotgun (WGS) entry which is preliminary data.</text>
</comment>
<keyword evidence="2" id="KW-1185">Reference proteome</keyword>